<organism evidence="2 3">
    <name type="scientific">Chitinophaga caseinilytica</name>
    <dbReference type="NCBI Taxonomy" id="2267521"/>
    <lineage>
        <taxon>Bacteria</taxon>
        <taxon>Pseudomonadati</taxon>
        <taxon>Bacteroidota</taxon>
        <taxon>Chitinophagia</taxon>
        <taxon>Chitinophagales</taxon>
        <taxon>Chitinophagaceae</taxon>
        <taxon>Chitinophaga</taxon>
    </lineage>
</organism>
<evidence type="ECO:0000313" key="3">
    <source>
        <dbReference type="Proteomes" id="UP001449657"/>
    </source>
</evidence>
<feature type="signal peptide" evidence="1">
    <location>
        <begin position="1"/>
        <end position="19"/>
    </location>
</feature>
<reference evidence="2 3" key="1">
    <citation type="submission" date="2024-03" db="EMBL/GenBank/DDBJ databases">
        <title>Chitinophaga caseinilytica sp. nov., a casein hydrolysing bacterium isolated from forest soil.</title>
        <authorList>
            <person name="Lee D.S."/>
            <person name="Han D.M."/>
            <person name="Baek J.H."/>
            <person name="Choi D.G."/>
            <person name="Jeon J.H."/>
            <person name="Jeon C.O."/>
        </authorList>
    </citation>
    <scope>NUCLEOTIDE SEQUENCE [LARGE SCALE GENOMIC DNA]</scope>
    <source>
        <strain evidence="2 3">KACC 19118</strain>
    </source>
</reference>
<dbReference type="Pfam" id="PF14054">
    <property type="entry name" value="DUF4249"/>
    <property type="match status" value="1"/>
</dbReference>
<dbReference type="PROSITE" id="PS51257">
    <property type="entry name" value="PROKAR_LIPOPROTEIN"/>
    <property type="match status" value="1"/>
</dbReference>
<sequence>MKRNLTAIALLFAAAGFTACEDTIDLDVPNGKTFTVVDGWITDVPGKQQIRLTTTVPYTSQGTAPAVSDAKITVTDITANKTYNFTYADGVYSYDPGAGQKIGEVGHVYKMRLELKEGIFEAMDTLKRVPVIDSIAADFKTKEEAISGKEGFFARFYAKDLAGATDWYWVRSYRNSLQSRVEDIFTIDGSYAEDVADGLNFIQPIAEGITDYDKPFLEGEKVIVRIASVTKRSHAFLDQVQQQIDNGGLFAKILENVPTNVLNTDKNAKGRVLGWFGTSAVSFKEKTMHK</sequence>
<feature type="chain" id="PRO_5045073951" evidence="1">
    <location>
        <begin position="20"/>
        <end position="290"/>
    </location>
</feature>
<evidence type="ECO:0000256" key="1">
    <source>
        <dbReference type="SAM" id="SignalP"/>
    </source>
</evidence>
<keyword evidence="3" id="KW-1185">Reference proteome</keyword>
<accession>A0ABZ2Z0H0</accession>
<dbReference type="EMBL" id="CP150096">
    <property type="protein sequence ID" value="WZN45774.1"/>
    <property type="molecule type" value="Genomic_DNA"/>
</dbReference>
<dbReference type="InterPro" id="IPR025345">
    <property type="entry name" value="DUF4249"/>
</dbReference>
<gene>
    <name evidence="2" type="ORF">WJU22_23020</name>
</gene>
<protein>
    <submittedName>
        <fullName evidence="2">DUF4249 domain-containing protein</fullName>
    </submittedName>
</protein>
<dbReference type="Proteomes" id="UP001449657">
    <property type="component" value="Chromosome"/>
</dbReference>
<name>A0ABZ2Z0H0_9BACT</name>
<evidence type="ECO:0000313" key="2">
    <source>
        <dbReference type="EMBL" id="WZN45774.1"/>
    </source>
</evidence>
<keyword evidence="1" id="KW-0732">Signal</keyword>
<dbReference type="RefSeq" id="WP_341840524.1">
    <property type="nucleotide sequence ID" value="NZ_CP149792.1"/>
</dbReference>
<proteinExistence type="predicted"/>